<dbReference type="GO" id="GO:0016740">
    <property type="term" value="F:transferase activity"/>
    <property type="evidence" value="ECO:0007669"/>
    <property type="project" value="UniProtKB-KW"/>
</dbReference>
<evidence type="ECO:0000313" key="2">
    <source>
        <dbReference type="Proteomes" id="UP000192917"/>
    </source>
</evidence>
<keyword evidence="2" id="KW-1185">Reference proteome</keyword>
<reference evidence="1 2" key="1">
    <citation type="submission" date="2017-04" db="EMBL/GenBank/DDBJ databases">
        <authorList>
            <person name="Afonso C.L."/>
            <person name="Miller P.J."/>
            <person name="Scott M.A."/>
            <person name="Spackman E."/>
            <person name="Goraichik I."/>
            <person name="Dimitrov K.M."/>
            <person name="Suarez D.L."/>
            <person name="Swayne D.E."/>
        </authorList>
    </citation>
    <scope>NUCLEOTIDE SEQUENCE [LARGE SCALE GENOMIC DNA]</scope>
    <source>
        <strain evidence="1 2">USBA 355</strain>
    </source>
</reference>
<dbReference type="Pfam" id="PF14907">
    <property type="entry name" value="NTP_transf_5"/>
    <property type="match status" value="1"/>
</dbReference>
<organism evidence="1 2">
    <name type="scientific">Tistlia consotensis USBA 355</name>
    <dbReference type="NCBI Taxonomy" id="560819"/>
    <lineage>
        <taxon>Bacteria</taxon>
        <taxon>Pseudomonadati</taxon>
        <taxon>Pseudomonadota</taxon>
        <taxon>Alphaproteobacteria</taxon>
        <taxon>Rhodospirillales</taxon>
        <taxon>Rhodovibrionaceae</taxon>
        <taxon>Tistlia</taxon>
    </lineage>
</organism>
<dbReference type="Gene3D" id="3.30.460.40">
    <property type="match status" value="1"/>
</dbReference>
<dbReference type="InterPro" id="IPR039498">
    <property type="entry name" value="NTP_transf_5"/>
</dbReference>
<evidence type="ECO:0000313" key="1">
    <source>
        <dbReference type="EMBL" id="SMF79514.1"/>
    </source>
</evidence>
<protein>
    <submittedName>
        <fullName evidence="1">Uncharacterized nucleotidyltransferase</fullName>
    </submittedName>
</protein>
<keyword evidence="1" id="KW-0808">Transferase</keyword>
<dbReference type="Proteomes" id="UP000192917">
    <property type="component" value="Unassembled WGS sequence"/>
</dbReference>
<dbReference type="STRING" id="560819.SAMN05428998_14012"/>
<name>A0A1Y6CU45_9PROT</name>
<sequence>MIRIHSREALQTVAEALRPDAGGAEASARRSGAVDWLGVSALANDHYLGPALHAALAQAGRLGELPDDLRAYLALLHDCNGARNRRLRGQAETLVRAFDEAGVTPLLLKGGVALFAGDYPDAAARMIRDLDVMVPARRLNDALAALQALGYRAVSRYPQGHHAYGDFAQPGQPAAVDLHIEPIDAAYLLPASALWRDAGALGLPEGACLVPSPTHRLLHNLLHAQIHHRGNYYRGVIELRQLYDFTVLARRHGPAIDWDFIDRHLTEHQLDTPLQSYVLAAGRLFDLPWPLPSAPGRAARREAGRCLLQLRLPLLAMLGLPLANLWGAFARYRMEGLYAERGTLLDRRLHHAAQFLGKSTLRGVVDRLFKVQ</sequence>
<dbReference type="EMBL" id="FWZX01000040">
    <property type="protein sequence ID" value="SMF79514.1"/>
    <property type="molecule type" value="Genomic_DNA"/>
</dbReference>
<accession>A0A1Y6CU45</accession>
<dbReference type="AlphaFoldDB" id="A0A1Y6CU45"/>
<dbReference type="RefSeq" id="WP_089229833.1">
    <property type="nucleotide sequence ID" value="NZ_FWZX01000040.1"/>
</dbReference>
<gene>
    <name evidence="1" type="ORF">SAMN05428998_14012</name>
</gene>
<proteinExistence type="predicted"/>